<dbReference type="AlphaFoldDB" id="A0A1G4M9N4"/>
<proteinExistence type="predicted"/>
<dbReference type="OrthoDB" id="4070040at2759"/>
<organism evidence="1 2">
    <name type="scientific">Lachancea fermentati</name>
    <name type="common">Zygosaccharomyces fermentati</name>
    <dbReference type="NCBI Taxonomy" id="4955"/>
    <lineage>
        <taxon>Eukaryota</taxon>
        <taxon>Fungi</taxon>
        <taxon>Dikarya</taxon>
        <taxon>Ascomycota</taxon>
        <taxon>Saccharomycotina</taxon>
        <taxon>Saccharomycetes</taxon>
        <taxon>Saccharomycetales</taxon>
        <taxon>Saccharomycetaceae</taxon>
        <taxon>Lachancea</taxon>
    </lineage>
</organism>
<protein>
    <submittedName>
        <fullName evidence="1">LAFE_0C03686g1_1</fullName>
    </submittedName>
</protein>
<dbReference type="EMBL" id="LT598485">
    <property type="protein sequence ID" value="SCW00415.1"/>
    <property type="molecule type" value="Genomic_DNA"/>
</dbReference>
<evidence type="ECO:0000313" key="1">
    <source>
        <dbReference type="EMBL" id="SCW00415.1"/>
    </source>
</evidence>
<gene>
    <name evidence="1" type="ORF">LAFE_0C03686G</name>
</gene>
<keyword evidence="2" id="KW-1185">Reference proteome</keyword>
<evidence type="ECO:0000313" key="2">
    <source>
        <dbReference type="Proteomes" id="UP000190831"/>
    </source>
</evidence>
<dbReference type="OMA" id="STCQQMD"/>
<name>A0A1G4M9N4_LACFM</name>
<accession>A0A1G4M9N4</accession>
<sequence>MPYLTPPLSVASLNQPGSPQHFLLDTLSSQPVQMAGQSLGAAYQPMQSGSLESEMSLRLKNHICKSFEDDLFFCPRGLLSSQELSTCQQMDLLMLEHLRESAVDPMLTATPNSDSGAAAAAGVLHAHPKFNPYTSQSFSPAPAVVEPHSHPHS</sequence>
<dbReference type="Proteomes" id="UP000190831">
    <property type="component" value="Chromosome C"/>
</dbReference>
<reference evidence="1 2" key="1">
    <citation type="submission" date="2016-03" db="EMBL/GenBank/DDBJ databases">
        <authorList>
            <person name="Devillers H."/>
        </authorList>
    </citation>
    <scope>NUCLEOTIDE SEQUENCE [LARGE SCALE GENOMIC DNA]</scope>
    <source>
        <strain evidence="1">CBS 6772</strain>
    </source>
</reference>